<dbReference type="InterPro" id="IPR036691">
    <property type="entry name" value="Endo/exonu/phosph_ase_sf"/>
</dbReference>
<dbReference type="InterPro" id="IPR005135">
    <property type="entry name" value="Endo/exonuclease/phosphatase"/>
</dbReference>
<keyword evidence="3" id="KW-1185">Reference proteome</keyword>
<dbReference type="AlphaFoldDB" id="A0A195FKW2"/>
<name>A0A195FKW2_9HYME</name>
<accession>A0A195FKW2</accession>
<dbReference type="STRING" id="34720.A0A195FKW2"/>
<dbReference type="SUPFAM" id="SSF56219">
    <property type="entry name" value="DNase I-like"/>
    <property type="match status" value="1"/>
</dbReference>
<dbReference type="CDD" id="cd09076">
    <property type="entry name" value="L1-EN"/>
    <property type="match status" value="1"/>
</dbReference>
<evidence type="ECO:0000313" key="2">
    <source>
        <dbReference type="EMBL" id="KYN40986.1"/>
    </source>
</evidence>
<dbReference type="PANTHER" id="PTHR43250:SF2">
    <property type="entry name" value="EXODEOXYRIBONUCLEASE III"/>
    <property type="match status" value="1"/>
</dbReference>
<evidence type="ECO:0000259" key="1">
    <source>
        <dbReference type="Pfam" id="PF03372"/>
    </source>
</evidence>
<organism evidence="2 3">
    <name type="scientific">Trachymyrmex septentrionalis</name>
    <dbReference type="NCBI Taxonomy" id="34720"/>
    <lineage>
        <taxon>Eukaryota</taxon>
        <taxon>Metazoa</taxon>
        <taxon>Ecdysozoa</taxon>
        <taxon>Arthropoda</taxon>
        <taxon>Hexapoda</taxon>
        <taxon>Insecta</taxon>
        <taxon>Pterygota</taxon>
        <taxon>Neoptera</taxon>
        <taxon>Endopterygota</taxon>
        <taxon>Hymenoptera</taxon>
        <taxon>Apocrita</taxon>
        <taxon>Aculeata</taxon>
        <taxon>Formicoidea</taxon>
        <taxon>Formicidae</taxon>
        <taxon>Myrmicinae</taxon>
        <taxon>Trachymyrmex</taxon>
    </lineage>
</organism>
<proteinExistence type="predicted"/>
<dbReference type="EMBL" id="KQ981491">
    <property type="protein sequence ID" value="KYN40986.1"/>
    <property type="molecule type" value="Genomic_DNA"/>
</dbReference>
<protein>
    <submittedName>
        <fullName evidence="2">Craniofacial development protein 2</fullName>
    </submittedName>
</protein>
<dbReference type="Proteomes" id="UP000078541">
    <property type="component" value="Unassembled WGS sequence"/>
</dbReference>
<gene>
    <name evidence="2" type="ORF">ALC56_04579</name>
</gene>
<dbReference type="InterPro" id="IPR037493">
    <property type="entry name" value="ExoIII-like"/>
</dbReference>
<dbReference type="Gene3D" id="3.60.10.10">
    <property type="entry name" value="Endonuclease/exonuclease/phosphatase"/>
    <property type="match status" value="1"/>
</dbReference>
<dbReference type="Pfam" id="PF03372">
    <property type="entry name" value="Exo_endo_phos"/>
    <property type="match status" value="1"/>
</dbReference>
<evidence type="ECO:0000313" key="3">
    <source>
        <dbReference type="Proteomes" id="UP000078541"/>
    </source>
</evidence>
<dbReference type="GO" id="GO:0006281">
    <property type="term" value="P:DNA repair"/>
    <property type="evidence" value="ECO:0007669"/>
    <property type="project" value="InterPro"/>
</dbReference>
<sequence>MDSSGVKFSGGKLVLRSDLRVGTTSGNSCRIKSKNGRDIKVGTWNVRSLYRPGAFQSMVGEVEKYGVEVVALQETRWAGEGSLNAGSYTLHYGGSEIHSLGIGFMINRKILSAVKDIKFINERLGLLVVQGRWYKIAIINVHAPTEDKDGEIKDGFYEELEHLVDQLPNDYMKIVVGDFNAKIGKEDIFRPTIGLESLHEESNDNGVRVINFATGKNLIVKSTYFKHKNIHKQTWISPDGGTRNQIDHVLADKRRHTNVLDVRSYRGADCDSDHLFVIAKIRERLSLNKTNGQLFGTKRLNVQGLIEGENGIKYAVEVTNRLAASKEIDESDDNTVDKH</sequence>
<dbReference type="PANTHER" id="PTHR43250">
    <property type="entry name" value="EXODEOXYRIBONUCLEASE III"/>
    <property type="match status" value="1"/>
</dbReference>
<dbReference type="GO" id="GO:0008311">
    <property type="term" value="F:double-stranded DNA 3'-5' DNA exonuclease activity"/>
    <property type="evidence" value="ECO:0007669"/>
    <property type="project" value="InterPro"/>
</dbReference>
<reference evidence="2 3" key="1">
    <citation type="submission" date="2016-03" db="EMBL/GenBank/DDBJ databases">
        <title>Trachymyrmex septentrionalis WGS genome.</title>
        <authorList>
            <person name="Nygaard S."/>
            <person name="Hu H."/>
            <person name="Boomsma J."/>
            <person name="Zhang G."/>
        </authorList>
    </citation>
    <scope>NUCLEOTIDE SEQUENCE [LARGE SCALE GENOMIC DNA]</scope>
    <source>
        <strain evidence="2">Tsep2-gDNA-1</strain>
        <tissue evidence="2">Whole body</tissue>
    </source>
</reference>
<feature type="domain" description="Endonuclease/exonuclease/phosphatase" evidence="1">
    <location>
        <begin position="42"/>
        <end position="274"/>
    </location>
</feature>